<keyword evidence="4" id="KW-1185">Reference proteome</keyword>
<dbReference type="PANTHER" id="PTHR43105:SF14">
    <property type="entry name" value="FORMATE DEHYDROGENASE H"/>
    <property type="match status" value="1"/>
</dbReference>
<dbReference type="GO" id="GO:0022904">
    <property type="term" value="P:respiratory electron transport chain"/>
    <property type="evidence" value="ECO:0007669"/>
    <property type="project" value="TreeGrafter"/>
</dbReference>
<dbReference type="CDD" id="cd02761">
    <property type="entry name" value="MopB_FmdB-FwdB"/>
    <property type="match status" value="1"/>
</dbReference>
<evidence type="ECO:0000256" key="1">
    <source>
        <dbReference type="ARBA" id="ARBA00023002"/>
    </source>
</evidence>
<dbReference type="GO" id="GO:0018493">
    <property type="term" value="F:formylmethanofuran dehydrogenase activity"/>
    <property type="evidence" value="ECO:0007669"/>
    <property type="project" value="InterPro"/>
</dbReference>
<dbReference type="Gene3D" id="3.40.228.10">
    <property type="entry name" value="Dimethylsulfoxide Reductase, domain 2"/>
    <property type="match status" value="2"/>
</dbReference>
<dbReference type="AlphaFoldDB" id="A0A498H0C7"/>
<dbReference type="InterPro" id="IPR006656">
    <property type="entry name" value="Mopterin_OxRdtase"/>
</dbReference>
<dbReference type="GO" id="GO:0003954">
    <property type="term" value="F:NADH dehydrogenase activity"/>
    <property type="evidence" value="ECO:0007669"/>
    <property type="project" value="TreeGrafter"/>
</dbReference>
<evidence type="ECO:0000259" key="2">
    <source>
        <dbReference type="Pfam" id="PF00384"/>
    </source>
</evidence>
<dbReference type="RefSeq" id="WP_128693493.1">
    <property type="nucleotide sequence ID" value="NZ_LHQS01000002.1"/>
</dbReference>
<sequence length="437" mass="47980">MTKTIPDVVCPFCGTLCDDLEVVVSDDGKQLLEVYNACAIGAEKFLHSQAEDRLTRPRLAQEDGSWKEIGYEEAIEYTAQMLANSKKPLMYGWSSTNCEAQGVGSEIGEITGAVMDNTATVCHGTSLIAVQDIGIPHCTLGEVKNRADRVVFWGCNPAHAHPRHMSRYSIFPRGFFTGKGHKGRKVIVIDPRKTDTANVADVHLQIEQGRDYELLDALRVAFKGLPLPDVVAGIPKEQIYEAAEVLKSGRFVIIFFGMGVTQSLGKNHNIDEAIAVTRDLNEYTKAAIMPMRGHYNVTGSGAVWGWQFGFPFAVDLSRGFARYNPGETTSNDLLRRDEVDSVFVLGSDPGAHFPFSSVKKISELPSVCIDPHQTPTTAVCKLHVPVAFVGVEVGGCAYRMDNVPIETRKVVDAPEGMMTDEEFLEKVLGRIKEIKGE</sequence>
<proteinExistence type="predicted"/>
<dbReference type="Gene3D" id="3.40.50.740">
    <property type="match status" value="2"/>
</dbReference>
<dbReference type="NCBIfam" id="TIGR03129">
    <property type="entry name" value="one_C_dehyd_B"/>
    <property type="match status" value="1"/>
</dbReference>
<dbReference type="GO" id="GO:0016020">
    <property type="term" value="C:membrane"/>
    <property type="evidence" value="ECO:0007669"/>
    <property type="project" value="TreeGrafter"/>
</dbReference>
<gene>
    <name evidence="3" type="ORF">ABH15_06085</name>
</gene>
<dbReference type="PANTHER" id="PTHR43105">
    <property type="entry name" value="RESPIRATORY NITRATE REDUCTASE"/>
    <property type="match status" value="1"/>
</dbReference>
<dbReference type="OrthoDB" id="23466at2157"/>
<comment type="caution">
    <text evidence="3">The sequence shown here is derived from an EMBL/GenBank/DDBJ whole genome shotgun (WGS) entry which is preliminary data.</text>
</comment>
<reference evidence="3 4" key="1">
    <citation type="journal article" date="2015" name="Int. J. Syst. Evol. Microbiol.">
        <title>Methanoculleus taiwanensis sp. nov., a methanogen isolated from deep marine sediment at the deformation front area near Taiwan.</title>
        <authorList>
            <person name="Weng C.Y."/>
            <person name="Chen S.C."/>
            <person name="Lai M.C."/>
            <person name="Wu S.Y."/>
            <person name="Lin S."/>
            <person name="Yang T.F."/>
            <person name="Chen P.C."/>
        </authorList>
    </citation>
    <scope>NUCLEOTIDE SEQUENCE [LARGE SCALE GENOMIC DNA]</scope>
    <source>
        <strain evidence="3 4">CYW4</strain>
    </source>
</reference>
<protein>
    <submittedName>
        <fullName evidence="3">Formylmethanofuran dehydrogenase</fullName>
    </submittedName>
</protein>
<dbReference type="EMBL" id="LHQS01000002">
    <property type="protein sequence ID" value="RXE55795.1"/>
    <property type="molecule type" value="Genomic_DNA"/>
</dbReference>
<dbReference type="InterPro" id="IPR016457">
    <property type="entry name" value="Formylmethanofuran_DH_bsu"/>
</dbReference>
<dbReference type="InterPro" id="IPR050123">
    <property type="entry name" value="Prok_molybdopt-oxidoreductase"/>
</dbReference>
<feature type="domain" description="Molybdopterin oxidoreductase" evidence="2">
    <location>
        <begin position="53"/>
        <end position="268"/>
    </location>
</feature>
<name>A0A498H0C7_9EURY</name>
<evidence type="ECO:0000313" key="3">
    <source>
        <dbReference type="EMBL" id="RXE55795.1"/>
    </source>
</evidence>
<accession>A0A498H0C7</accession>
<dbReference type="PIRSF" id="PIRSF005646">
    <property type="entry name" value="FwdB"/>
    <property type="match status" value="1"/>
</dbReference>
<dbReference type="Pfam" id="PF00384">
    <property type="entry name" value="Molybdopterin"/>
    <property type="match status" value="1"/>
</dbReference>
<keyword evidence="1" id="KW-0560">Oxidoreductase</keyword>
<dbReference type="SUPFAM" id="SSF53706">
    <property type="entry name" value="Formate dehydrogenase/DMSO reductase, domains 1-3"/>
    <property type="match status" value="1"/>
</dbReference>
<organism evidence="3 4">
    <name type="scientific">Methanoculleus taiwanensis</name>
    <dbReference type="NCBI Taxonomy" id="1550565"/>
    <lineage>
        <taxon>Archaea</taxon>
        <taxon>Methanobacteriati</taxon>
        <taxon>Methanobacteriota</taxon>
        <taxon>Stenosarchaea group</taxon>
        <taxon>Methanomicrobia</taxon>
        <taxon>Methanomicrobiales</taxon>
        <taxon>Methanomicrobiaceae</taxon>
        <taxon>Methanoculleus</taxon>
    </lineage>
</organism>
<dbReference type="GO" id="GO:0015948">
    <property type="term" value="P:methanogenesis"/>
    <property type="evidence" value="ECO:0007669"/>
    <property type="project" value="InterPro"/>
</dbReference>
<dbReference type="Proteomes" id="UP000290932">
    <property type="component" value="Unassembled WGS sequence"/>
</dbReference>
<evidence type="ECO:0000313" key="4">
    <source>
        <dbReference type="Proteomes" id="UP000290932"/>
    </source>
</evidence>